<accession>A0A7Y0U1X9</accession>
<protein>
    <submittedName>
        <fullName evidence="2">Uncharacterized protein</fullName>
    </submittedName>
</protein>
<dbReference type="AlphaFoldDB" id="A0A7Y0U1X9"/>
<name>A0A7Y0U1X9_9ACTO</name>
<dbReference type="Proteomes" id="UP000578252">
    <property type="component" value="Unassembled WGS sequence"/>
</dbReference>
<organism evidence="2 3">
    <name type="scientific">Mobiluncus mulieris</name>
    <dbReference type="NCBI Taxonomy" id="2052"/>
    <lineage>
        <taxon>Bacteria</taxon>
        <taxon>Bacillati</taxon>
        <taxon>Actinomycetota</taxon>
        <taxon>Actinomycetes</taxon>
        <taxon>Actinomycetales</taxon>
        <taxon>Actinomycetaceae</taxon>
        <taxon>Mobiluncus</taxon>
    </lineage>
</organism>
<dbReference type="RefSeq" id="WP_169772077.1">
    <property type="nucleotide sequence ID" value="NZ_JABCUR010000006.1"/>
</dbReference>
<keyword evidence="1" id="KW-0812">Transmembrane</keyword>
<reference evidence="2 3" key="1">
    <citation type="submission" date="2020-04" db="EMBL/GenBank/DDBJ databases">
        <title>Antimicrobial susceptibility and clonality of vaginal-derived multi-drug resistant Mobiluncus isolates in China.</title>
        <authorList>
            <person name="Zhang X."/>
        </authorList>
    </citation>
    <scope>NUCLEOTIDE SEQUENCE [LARGE SCALE GENOMIC DNA]</scope>
    <source>
        <strain evidence="2 3">13</strain>
    </source>
</reference>
<gene>
    <name evidence="2" type="ORF">HHJ78_07600</name>
</gene>
<evidence type="ECO:0000313" key="3">
    <source>
        <dbReference type="Proteomes" id="UP000578252"/>
    </source>
</evidence>
<comment type="caution">
    <text evidence="2">The sequence shown here is derived from an EMBL/GenBank/DDBJ whole genome shotgun (WGS) entry which is preliminary data.</text>
</comment>
<sequence>MPVLSNTPGFKFAVRQWGRVHEVLAGVAGVAIAVAVGGHQSRDAKKWGIPRACGGFLTYSIMSWLETRKRYAT</sequence>
<dbReference type="EMBL" id="JABCUR010000006">
    <property type="protein sequence ID" value="NMW65394.1"/>
    <property type="molecule type" value="Genomic_DNA"/>
</dbReference>
<evidence type="ECO:0000256" key="1">
    <source>
        <dbReference type="SAM" id="Phobius"/>
    </source>
</evidence>
<keyword evidence="1" id="KW-0472">Membrane</keyword>
<keyword evidence="1" id="KW-1133">Transmembrane helix</keyword>
<evidence type="ECO:0000313" key="2">
    <source>
        <dbReference type="EMBL" id="NMW65394.1"/>
    </source>
</evidence>
<proteinExistence type="predicted"/>
<feature type="transmembrane region" description="Helical" evidence="1">
    <location>
        <begin position="20"/>
        <end position="38"/>
    </location>
</feature>